<accession>A0A7R8X499</accession>
<dbReference type="Gene3D" id="2.60.40.10">
    <property type="entry name" value="Immunoglobulins"/>
    <property type="match status" value="2"/>
</dbReference>
<dbReference type="EMBL" id="LR899533">
    <property type="protein sequence ID" value="CAD7240236.1"/>
    <property type="molecule type" value="Genomic_DNA"/>
</dbReference>
<feature type="domain" description="IPT/TIG" evidence="3">
    <location>
        <begin position="460"/>
        <end position="551"/>
    </location>
</feature>
<dbReference type="SUPFAM" id="SSF81296">
    <property type="entry name" value="E set domains"/>
    <property type="match status" value="2"/>
</dbReference>
<dbReference type="Pfam" id="PF20170">
    <property type="entry name" value="Plexin_RBD"/>
    <property type="match status" value="1"/>
</dbReference>
<keyword evidence="5" id="KW-1185">Reference proteome</keyword>
<proteinExistence type="predicted"/>
<dbReference type="GO" id="GO:0005886">
    <property type="term" value="C:plasma membrane"/>
    <property type="evidence" value="ECO:0007669"/>
    <property type="project" value="TreeGrafter"/>
</dbReference>
<keyword evidence="1" id="KW-0325">Glycoprotein</keyword>
<dbReference type="CDD" id="cd12205">
    <property type="entry name" value="RasGAP_plexin"/>
    <property type="match status" value="1"/>
</dbReference>
<dbReference type="Gene3D" id="1.10.506.10">
    <property type="entry name" value="GTPase Activation - p120gap, domain 1"/>
    <property type="match status" value="2"/>
</dbReference>
<evidence type="ECO:0000313" key="5">
    <source>
        <dbReference type="Proteomes" id="UP000677054"/>
    </source>
</evidence>
<dbReference type="EMBL" id="CAJPEV010000016">
    <property type="protein sequence ID" value="CAG0878844.1"/>
    <property type="molecule type" value="Genomic_DNA"/>
</dbReference>
<dbReference type="AlphaFoldDB" id="A0A7R8X499"/>
<dbReference type="Pfam" id="PF08337">
    <property type="entry name" value="Plexin_cytopl"/>
    <property type="match status" value="1"/>
</dbReference>
<dbReference type="SMART" id="SM00423">
    <property type="entry name" value="PSI"/>
    <property type="match status" value="2"/>
</dbReference>
<dbReference type="InterPro" id="IPR031148">
    <property type="entry name" value="Plexin"/>
</dbReference>
<feature type="domain" description="IPT/TIG" evidence="3">
    <location>
        <begin position="299"/>
        <end position="382"/>
    </location>
</feature>
<dbReference type="Proteomes" id="UP000677054">
    <property type="component" value="Unassembled WGS sequence"/>
</dbReference>
<dbReference type="PANTHER" id="PTHR22625:SF70">
    <property type="entry name" value="PLEXIN A, ISOFORM A"/>
    <property type="match status" value="1"/>
</dbReference>
<feature type="domain" description="IPT/TIG" evidence="3">
    <location>
        <begin position="205"/>
        <end position="298"/>
    </location>
</feature>
<feature type="domain" description="PSI" evidence="2">
    <location>
        <begin position="154"/>
        <end position="204"/>
    </location>
</feature>
<name>A0A7R8X499_9CRUS</name>
<dbReference type="InterPro" id="IPR016201">
    <property type="entry name" value="PSI"/>
</dbReference>
<dbReference type="OrthoDB" id="125363at2759"/>
<dbReference type="Gene3D" id="3.10.20.90">
    <property type="entry name" value="Phosphatidylinositol 3-kinase Catalytic Subunit, Chain A, domain 1"/>
    <property type="match status" value="1"/>
</dbReference>
<feature type="domain" description="PSI" evidence="2">
    <location>
        <begin position="30"/>
        <end position="86"/>
    </location>
</feature>
<evidence type="ECO:0000256" key="1">
    <source>
        <dbReference type="ARBA" id="ARBA00023180"/>
    </source>
</evidence>
<evidence type="ECO:0000313" key="4">
    <source>
        <dbReference type="EMBL" id="CAD7240236.1"/>
    </source>
</evidence>
<dbReference type="InterPro" id="IPR013783">
    <property type="entry name" value="Ig-like_fold"/>
</dbReference>
<protein>
    <submittedName>
        <fullName evidence="4">Uncharacterized protein</fullName>
    </submittedName>
</protein>
<dbReference type="InterPro" id="IPR008936">
    <property type="entry name" value="Rho_GTPase_activation_prot"/>
</dbReference>
<organism evidence="4">
    <name type="scientific">Darwinula stevensoni</name>
    <dbReference type="NCBI Taxonomy" id="69355"/>
    <lineage>
        <taxon>Eukaryota</taxon>
        <taxon>Metazoa</taxon>
        <taxon>Ecdysozoa</taxon>
        <taxon>Arthropoda</taxon>
        <taxon>Crustacea</taxon>
        <taxon>Oligostraca</taxon>
        <taxon>Ostracoda</taxon>
        <taxon>Podocopa</taxon>
        <taxon>Podocopida</taxon>
        <taxon>Darwinulocopina</taxon>
        <taxon>Darwinuloidea</taxon>
        <taxon>Darwinulidae</taxon>
        <taxon>Darwinula</taxon>
    </lineage>
</organism>
<dbReference type="GO" id="GO:0017154">
    <property type="term" value="F:semaphorin receptor activity"/>
    <property type="evidence" value="ECO:0007669"/>
    <property type="project" value="InterPro"/>
</dbReference>
<dbReference type="InterPro" id="IPR014756">
    <property type="entry name" value="Ig_E-set"/>
</dbReference>
<dbReference type="InterPro" id="IPR013548">
    <property type="entry name" value="Plexin_cytoplasmic_RasGAP_dom"/>
</dbReference>
<dbReference type="CDD" id="cd00603">
    <property type="entry name" value="IPT_PCSR"/>
    <property type="match status" value="1"/>
</dbReference>
<gene>
    <name evidence="4" type="ORF">DSTB1V02_LOCUS265</name>
</gene>
<dbReference type="SUPFAM" id="SSF48350">
    <property type="entry name" value="GTPase activation domain, GAP"/>
    <property type="match status" value="1"/>
</dbReference>
<reference evidence="4" key="1">
    <citation type="submission" date="2020-11" db="EMBL/GenBank/DDBJ databases">
        <authorList>
            <person name="Tran Van P."/>
        </authorList>
    </citation>
    <scope>NUCLEOTIDE SEQUENCE</scope>
</reference>
<sequence length="1170" mass="133224">MYAAEVGIYTITIETEEGMRFHGQNFTAYNCSYYRTCSSCLGNSYSCEWCISDNKCSIQGSNASCKKDWLVKRTPLYEDTLQLQCVFALLNGTRLKVPGRAREAEPDWIECEDFDQLLHHGPDIASERVNLTVTWNEKEHPLDNQADIHVEIFDCFLLGNTCTSCLTLEEKFDECGWCVPGNRCGLKYSCDPVDSWLDREKQCPNVVISDFWPRKGPIEGGTQITISGVNMGKELSDIHEVIVADTHCEPLIDSYITGEKVVCRIAVREFQDTRSGPIQMKGNFSGENPESQKHYEFVNPEIHALTPDFGPKSGGTLVKIFGRHLDAGRNVSATLGSRKCDELKRSEMWAECKTPSQNETGEVVLQMVFDSKKRGEHYFTYFEDPVIREVRSGGSGPGEKPRSIASGGIRIHECHAKNVTYMQCLSPALNYSYPTTVSYGFTLDGVEGFKNFGDFQLLKNPIYFEFEEDVKLHLEGYLTLDGEDLNVAISMEDVTVWIGEEKCNVTSLSMTQLTCLPPEEQPRGSNGENPPTLTVKVGRNLEYSLGKLQYVVENGRKGLSIGAKAGIGVLSVFVVLLLVGGYVFHKKRTASQKEKLQNDSQKQLEALELNVMDECKEGFTELQTEVNDFTSDLADGGIPILEYQYYALNVLFPNRNPTFPIARPSSVDIRGYESEGLELFHRLIMKREFLITFIHTLEKVMSLKERVSIASSVMIVLHGKMEYCTEILKRLMSDLIEKHMNSRSHVVHVFRRTESIVEKMMSIWISLLLYKFLRDRAGKPLYGLFRSVKHQIGKKPVDAFTHEARNCLSEEILLREKIQYKELTVFISLPSQTSYACGLEPCKEQTDVQVRVLDCDSISQVKEKALDAIFGSQPFSCRPALHKLDLQWQTGVSKPMFLRDEDHTSVVEDGWIRINTLHHYRRPQEPPVPQGELRKWHLVREEEEHPQGKKVRTIPEVYLTRLLSTKQALQSYVDELFRAILTVDDESRRLLLPIKYLFDFLDQEAENRDLGNSDALHSWKSNSVPLRFWVNIMKNPEFVFSIQKSPTVDSCLSVIAQTFMAAFSNSDTPLGKDSPNARLLYAKDILVYKKWVREYYKNIKLMPSVTHQEMTALLAELSTAERMTFNTHDALTELFDSAKHFRRQLKEALEAKDEALEKEFSHALDLESLS</sequence>
<dbReference type="GO" id="GO:0030334">
    <property type="term" value="P:regulation of cell migration"/>
    <property type="evidence" value="ECO:0007669"/>
    <property type="project" value="TreeGrafter"/>
</dbReference>
<evidence type="ECO:0000259" key="3">
    <source>
        <dbReference type="SMART" id="SM00429"/>
    </source>
</evidence>
<dbReference type="InterPro" id="IPR046800">
    <property type="entry name" value="Plexin_RBD"/>
</dbReference>
<dbReference type="InterPro" id="IPR002909">
    <property type="entry name" value="IPT_dom"/>
</dbReference>
<dbReference type="GO" id="GO:0002116">
    <property type="term" value="C:semaphorin receptor complex"/>
    <property type="evidence" value="ECO:0007669"/>
    <property type="project" value="TreeGrafter"/>
</dbReference>
<dbReference type="Pfam" id="PF01833">
    <property type="entry name" value="TIG"/>
    <property type="match status" value="3"/>
</dbReference>
<dbReference type="SMART" id="SM00429">
    <property type="entry name" value="IPT"/>
    <property type="match status" value="3"/>
</dbReference>
<evidence type="ECO:0000259" key="2">
    <source>
        <dbReference type="SMART" id="SM00423"/>
    </source>
</evidence>
<dbReference type="PANTHER" id="PTHR22625">
    <property type="entry name" value="PLEXIN"/>
    <property type="match status" value="1"/>
</dbReference>